<dbReference type="InterPro" id="IPR036431">
    <property type="entry name" value="ARID_dom_sf"/>
</dbReference>
<dbReference type="PANTHER" id="PTHR22970:SF14">
    <property type="entry name" value="AT-RICH INTERACTIVE DOMAIN-CONTAINING PROTEIN 2"/>
    <property type="match status" value="1"/>
</dbReference>
<feature type="compositionally biased region" description="Low complexity" evidence="4">
    <location>
        <begin position="823"/>
        <end position="881"/>
    </location>
</feature>
<keyword evidence="2" id="KW-0804">Transcription</keyword>
<organism evidence="6 7">
    <name type="scientific">Piromyces finnis</name>
    <dbReference type="NCBI Taxonomy" id="1754191"/>
    <lineage>
        <taxon>Eukaryota</taxon>
        <taxon>Fungi</taxon>
        <taxon>Fungi incertae sedis</taxon>
        <taxon>Chytridiomycota</taxon>
        <taxon>Chytridiomycota incertae sedis</taxon>
        <taxon>Neocallimastigomycetes</taxon>
        <taxon>Neocallimastigales</taxon>
        <taxon>Neocallimastigaceae</taxon>
        <taxon>Piromyces</taxon>
    </lineage>
</organism>
<dbReference type="PROSITE" id="PS51011">
    <property type="entry name" value="ARID"/>
    <property type="match status" value="1"/>
</dbReference>
<protein>
    <recommendedName>
        <fullName evidence="5">ARID domain-containing protein</fullName>
    </recommendedName>
</protein>
<feature type="region of interest" description="Disordered" evidence="4">
    <location>
        <begin position="605"/>
        <end position="646"/>
    </location>
</feature>
<proteinExistence type="predicted"/>
<dbReference type="Gene3D" id="1.10.150.60">
    <property type="entry name" value="ARID DNA-binding domain"/>
    <property type="match status" value="1"/>
</dbReference>
<dbReference type="InterPro" id="IPR001606">
    <property type="entry name" value="ARID_dom"/>
</dbReference>
<evidence type="ECO:0000256" key="3">
    <source>
        <dbReference type="ARBA" id="ARBA00023242"/>
    </source>
</evidence>
<evidence type="ECO:0000256" key="1">
    <source>
        <dbReference type="ARBA" id="ARBA00023015"/>
    </source>
</evidence>
<accession>A0A1Y1VE19</accession>
<evidence type="ECO:0000313" key="7">
    <source>
        <dbReference type="Proteomes" id="UP000193719"/>
    </source>
</evidence>
<dbReference type="GO" id="GO:0016586">
    <property type="term" value="C:RSC-type complex"/>
    <property type="evidence" value="ECO:0007669"/>
    <property type="project" value="TreeGrafter"/>
</dbReference>
<keyword evidence="1" id="KW-0805">Transcription regulation</keyword>
<sequence length="971" mass="113078">MPVQLNIKKPVLPLQSLSGEEYEKELAEHDAFMKDLEQFHLERGSVLQKQPVLGGQRIDLHFVYKNVISQGGFDKVTADRSWRKISIPLNLPSTCTNSAFVMKNVYIKFLLAYEKVNYWGEKDASIIQHPPKKNEKSNSSSSKTSSPYIDNSVLKSNKMQPGMPLKPLQPFQYKQIQQFQQMQKPLMNNQNIDPNLLRKSLPQMSMQYQQPYMMQQMYNQDYMKYMRYDTMNQNMRHMGNQQMPIHMQAKKKEERLDKYLVGGIKNRLLLALESELPNEIDWALNILLKISFQFQDNNFCLDSIPELTEVLAQRANDFLDNIELLIENEKDYENSNDMDIEFEDKTEDMTQTEFNDDDDPSLINDLSLDELTPEIFDFETPGEKKMKELTIYNTCFLTTDELEQELERTRYCIDIIRNFSFTEINARYFASKDCIIEIIKKSFKIPTSSPFFRIKKDMLDIFENISFYLIMKKKYLSINTSLKKMLFEDDRTLVIGAIRSLTRMCYIDCNVHFLTLETPIVQQLLRLLLVWDEELVTVIMDLLYQYTGTSHDMAVHIATSSKTNIVRLLMKFLSWKGIKNSSPQAPSVPNSPISLGMPQFVKRNINTNANNNNSMNQGQSHHPSSSLNPSSNLNFNNQQNPNNTMDTQQHINNWLVNSYEYNKDSFYPRTEFILDYQKHCRRPNDPPFPPQEVFNQINILFPSIVIVNTGSSEQPNIELKGLKAKETKNTINTDNNMEVDKSIELSYYCRWDNCKVTKATEEEIFKHILQEHLKDQTQMRCQWKNCTKFHDKPVESITLLASHLKIHFPLKKHDKPTPPTPPEQQQQQQQPTPINTNIINPQSQQQQQQPYQPSPYQQQSQPHNPYYQQNYPMNNPYNSQPLNPSPLVPPSYPYQQPITPTQQQNLINKASLDDNFEITGIPLTTALILRNLARPIENHILFTPYETNLAALMNIPKLSKPIATIVAELRT</sequence>
<dbReference type="SUPFAM" id="SSF46774">
    <property type="entry name" value="ARID-like"/>
    <property type="match status" value="1"/>
</dbReference>
<keyword evidence="7" id="KW-1185">Reference proteome</keyword>
<dbReference type="SMART" id="SM00501">
    <property type="entry name" value="BRIGHT"/>
    <property type="match status" value="1"/>
</dbReference>
<dbReference type="PANTHER" id="PTHR22970">
    <property type="entry name" value="AT-RICH INTERACTIVE DOMAIN-CONTAINING PROTEIN 2"/>
    <property type="match status" value="1"/>
</dbReference>
<feature type="region of interest" description="Disordered" evidence="4">
    <location>
        <begin position="129"/>
        <end position="153"/>
    </location>
</feature>
<dbReference type="SMART" id="SM01014">
    <property type="entry name" value="ARID"/>
    <property type="match status" value="1"/>
</dbReference>
<dbReference type="OrthoDB" id="338531at2759"/>
<dbReference type="Pfam" id="PF01388">
    <property type="entry name" value="ARID"/>
    <property type="match status" value="1"/>
</dbReference>
<evidence type="ECO:0000259" key="5">
    <source>
        <dbReference type="PROSITE" id="PS51011"/>
    </source>
</evidence>
<dbReference type="InterPro" id="IPR052406">
    <property type="entry name" value="Chromatin_Remodeling_Comp"/>
</dbReference>
<dbReference type="AlphaFoldDB" id="A0A1Y1VE19"/>
<reference evidence="6 7" key="2">
    <citation type="submission" date="2016-08" db="EMBL/GenBank/DDBJ databases">
        <title>Pervasive Adenine N6-methylation of Active Genes in Fungi.</title>
        <authorList>
            <consortium name="DOE Joint Genome Institute"/>
            <person name="Mondo S.J."/>
            <person name="Dannebaum R.O."/>
            <person name="Kuo R.C."/>
            <person name="Labutti K."/>
            <person name="Haridas S."/>
            <person name="Kuo A."/>
            <person name="Salamov A."/>
            <person name="Ahrendt S.R."/>
            <person name="Lipzen A."/>
            <person name="Sullivan W."/>
            <person name="Andreopoulos W.B."/>
            <person name="Clum A."/>
            <person name="Lindquist E."/>
            <person name="Daum C."/>
            <person name="Ramamoorthy G.K."/>
            <person name="Gryganskyi A."/>
            <person name="Culley D."/>
            <person name="Magnuson J.K."/>
            <person name="James T.Y."/>
            <person name="O'Malley M.A."/>
            <person name="Stajich J.E."/>
            <person name="Spatafora J.W."/>
            <person name="Visel A."/>
            <person name="Grigoriev I.V."/>
        </authorList>
    </citation>
    <scope>NUCLEOTIDE SEQUENCE [LARGE SCALE GENOMIC DNA]</scope>
    <source>
        <strain evidence="7">finn</strain>
    </source>
</reference>
<evidence type="ECO:0000313" key="6">
    <source>
        <dbReference type="EMBL" id="ORX53875.1"/>
    </source>
</evidence>
<feature type="domain" description="ARID" evidence="5">
    <location>
        <begin position="26"/>
        <end position="118"/>
    </location>
</feature>
<comment type="caution">
    <text evidence="6">The sequence shown here is derived from an EMBL/GenBank/DDBJ whole genome shotgun (WGS) entry which is preliminary data.</text>
</comment>
<feature type="region of interest" description="Disordered" evidence="4">
    <location>
        <begin position="810"/>
        <end position="887"/>
    </location>
</feature>
<dbReference type="Gene3D" id="3.30.160.60">
    <property type="entry name" value="Classic Zinc Finger"/>
    <property type="match status" value="1"/>
</dbReference>
<evidence type="ECO:0000256" key="4">
    <source>
        <dbReference type="SAM" id="MobiDB-lite"/>
    </source>
</evidence>
<keyword evidence="3" id="KW-0539">Nucleus</keyword>
<gene>
    <name evidence="6" type="ORF">BCR36DRAFT_403505</name>
</gene>
<name>A0A1Y1VE19_9FUNG</name>
<reference evidence="6 7" key="1">
    <citation type="submission" date="2016-08" db="EMBL/GenBank/DDBJ databases">
        <title>Genomes of anaerobic fungi encode conserved fungal cellulosomes for biomass hydrolysis.</title>
        <authorList>
            <consortium name="DOE Joint Genome Institute"/>
            <person name="Haitjema C.H."/>
            <person name="Gilmore S.P."/>
            <person name="Henske J.K."/>
            <person name="Solomon K.V."/>
            <person name="De Groot R."/>
            <person name="Kuo A."/>
            <person name="Mondo S.J."/>
            <person name="Salamov A.A."/>
            <person name="Labutti K."/>
            <person name="Zhao Z."/>
            <person name="Chiniquy J."/>
            <person name="Barry K."/>
            <person name="Brewer H.M."/>
            <person name="Purvine S.O."/>
            <person name="Wright A.T."/>
            <person name="Boxma B."/>
            <person name="Van Alen T."/>
            <person name="Hackstein J.H."/>
            <person name="Baker S.E."/>
            <person name="Grigoriev I.V."/>
            <person name="O'Malley M.A."/>
        </authorList>
    </citation>
    <scope>NUCLEOTIDE SEQUENCE [LARGE SCALE GENOMIC DNA]</scope>
    <source>
        <strain evidence="7">finn</strain>
    </source>
</reference>
<feature type="compositionally biased region" description="Low complexity" evidence="4">
    <location>
        <begin position="605"/>
        <end position="643"/>
    </location>
</feature>
<feature type="compositionally biased region" description="Low complexity" evidence="4">
    <location>
        <begin position="137"/>
        <end position="146"/>
    </location>
</feature>
<dbReference type="Proteomes" id="UP000193719">
    <property type="component" value="Unassembled WGS sequence"/>
</dbReference>
<dbReference type="STRING" id="1754191.A0A1Y1VE19"/>
<dbReference type="EMBL" id="MCFH01000012">
    <property type="protein sequence ID" value="ORX53875.1"/>
    <property type="molecule type" value="Genomic_DNA"/>
</dbReference>
<dbReference type="GO" id="GO:0003677">
    <property type="term" value="F:DNA binding"/>
    <property type="evidence" value="ECO:0007669"/>
    <property type="project" value="InterPro"/>
</dbReference>
<evidence type="ECO:0000256" key="2">
    <source>
        <dbReference type="ARBA" id="ARBA00023163"/>
    </source>
</evidence>